<dbReference type="Pfam" id="PF07562">
    <property type="entry name" value="NCD3G"/>
    <property type="match status" value="1"/>
</dbReference>
<accession>A0A9W7TRP3</accession>
<evidence type="ECO:0000313" key="15">
    <source>
        <dbReference type="Proteomes" id="UP001059041"/>
    </source>
</evidence>
<dbReference type="InterPro" id="IPR017979">
    <property type="entry name" value="GPCR_3_CS"/>
</dbReference>
<evidence type="ECO:0000256" key="6">
    <source>
        <dbReference type="ARBA" id="ARBA00022989"/>
    </source>
</evidence>
<dbReference type="InterPro" id="IPR000337">
    <property type="entry name" value="GPCR_3"/>
</dbReference>
<keyword evidence="6 12" id="KW-1133">Transmembrane helix</keyword>
<feature type="transmembrane region" description="Helical" evidence="12">
    <location>
        <begin position="565"/>
        <end position="586"/>
    </location>
</feature>
<dbReference type="InterPro" id="IPR017978">
    <property type="entry name" value="GPCR_3_C"/>
</dbReference>
<evidence type="ECO:0000313" key="14">
    <source>
        <dbReference type="EMBL" id="KAI7802227.1"/>
    </source>
</evidence>
<evidence type="ECO:0000259" key="13">
    <source>
        <dbReference type="PROSITE" id="PS50259"/>
    </source>
</evidence>
<dbReference type="PANTHER" id="PTHR24061:SF528">
    <property type="entry name" value="C-FAMILY ODORANT RECEPTOR OLFCD2-RELATED"/>
    <property type="match status" value="1"/>
</dbReference>
<dbReference type="InterPro" id="IPR000068">
    <property type="entry name" value="GPCR_3_Ca_sens_rcpt-rel"/>
</dbReference>
<feature type="transmembrane region" description="Helical" evidence="12">
    <location>
        <begin position="748"/>
        <end position="770"/>
    </location>
</feature>
<name>A0A9W7TRP3_TRIRA</name>
<feature type="transmembrane region" description="Helical" evidence="12">
    <location>
        <begin position="598"/>
        <end position="622"/>
    </location>
</feature>
<dbReference type="InterPro" id="IPR001828">
    <property type="entry name" value="ANF_lig-bd_rcpt"/>
</dbReference>
<dbReference type="Pfam" id="PF00003">
    <property type="entry name" value="7tm_3"/>
    <property type="match status" value="1"/>
</dbReference>
<evidence type="ECO:0000256" key="5">
    <source>
        <dbReference type="ARBA" id="ARBA00022729"/>
    </source>
</evidence>
<dbReference type="FunFam" id="2.10.50.30:FF:000002">
    <property type="entry name" value="Vomeronasal 2 receptor, h1"/>
    <property type="match status" value="1"/>
</dbReference>
<dbReference type="InterPro" id="IPR011500">
    <property type="entry name" value="GPCR_3_9-Cys_dom"/>
</dbReference>
<dbReference type="Pfam" id="PF01094">
    <property type="entry name" value="ANF_receptor"/>
    <property type="match status" value="1"/>
</dbReference>
<keyword evidence="15" id="KW-1185">Reference proteome</keyword>
<dbReference type="CDD" id="cd15283">
    <property type="entry name" value="7tmC_V2R_pheromone"/>
    <property type="match status" value="1"/>
</dbReference>
<evidence type="ECO:0000256" key="4">
    <source>
        <dbReference type="ARBA" id="ARBA00022692"/>
    </source>
</evidence>
<evidence type="ECO:0000256" key="1">
    <source>
        <dbReference type="ARBA" id="ARBA00004651"/>
    </source>
</evidence>
<dbReference type="SUPFAM" id="SSF53822">
    <property type="entry name" value="Periplasmic binding protein-like I"/>
    <property type="match status" value="1"/>
</dbReference>
<dbReference type="AlphaFoldDB" id="A0A9W7TRP3"/>
<keyword evidence="10" id="KW-0325">Glycoprotein</keyword>
<dbReference type="EMBL" id="JAFHDT010000012">
    <property type="protein sequence ID" value="KAI7802227.1"/>
    <property type="molecule type" value="Genomic_DNA"/>
</dbReference>
<dbReference type="PROSITE" id="PS00981">
    <property type="entry name" value="G_PROTEIN_RECEP_F3_3"/>
    <property type="match status" value="1"/>
</dbReference>
<evidence type="ECO:0000256" key="11">
    <source>
        <dbReference type="ARBA" id="ARBA00023224"/>
    </source>
</evidence>
<evidence type="ECO:0000256" key="12">
    <source>
        <dbReference type="SAM" id="Phobius"/>
    </source>
</evidence>
<comment type="caution">
    <text evidence="14">The sequence shown here is derived from an EMBL/GenBank/DDBJ whole genome shotgun (WGS) entry which is preliminary data.</text>
</comment>
<dbReference type="Gene3D" id="2.10.50.30">
    <property type="entry name" value="GPCR, family 3, nine cysteines domain"/>
    <property type="match status" value="1"/>
</dbReference>
<evidence type="ECO:0000256" key="7">
    <source>
        <dbReference type="ARBA" id="ARBA00023040"/>
    </source>
</evidence>
<comment type="similarity">
    <text evidence="2">Belongs to the G-protein coupled receptor 3 family.</text>
</comment>
<feature type="domain" description="G-protein coupled receptors family 3 profile" evidence="13">
    <location>
        <begin position="528"/>
        <end position="792"/>
    </location>
</feature>
<protein>
    <submittedName>
        <fullName evidence="14">Extracellular calcium-sensing receptor-like</fullName>
    </submittedName>
</protein>
<keyword evidence="5" id="KW-0732">Signal</keyword>
<keyword evidence="9 14" id="KW-0675">Receptor</keyword>
<reference evidence="14" key="1">
    <citation type="submission" date="2021-02" db="EMBL/GenBank/DDBJ databases">
        <title>Comparative genomics reveals that relaxation of natural selection precedes convergent phenotypic evolution of cavefish.</title>
        <authorList>
            <person name="Peng Z."/>
        </authorList>
    </citation>
    <scope>NUCLEOTIDE SEQUENCE</scope>
    <source>
        <tissue evidence="14">Muscle</tissue>
    </source>
</reference>
<sequence>MDPCIYATDHWGFSFREFKLAHTMMFAIDEINKATDILPGVTLGYMIYNKCGSTDILRAAMTLVNGVEKSQISENCTKPQTVQAIIGHSGSTPTMSFARIVGRFYIPVISHFATCACLSNRKEYPSFFRTIPSDYHQSRALAQLVRHFGWMWVGALSNKNDYGINGITTFITAAHEEGVCIEYTEAFESTGPYNEILRIVNIIKSSTSKVIMAFMSHREIKMLVEELYRQNITGLQWIGSDAWITDDSLADGPGHTLLVGSVGFTVRNAQIPGLGPFLREVHPSQFPNSTFLREFWEYVFDCSLTQSKVKMSCNGSEHLRDVQNSFTDVTDLRISDNIYKAVYAVAHAIDNLLSCEQNKSSTSNACLKLNQIKPWQVLNVLQLVNFTTPSGENFFFDNNGDSPAKYELINLQSVNKGKMKVQTIGYYDASLPKGQRFSMNNVLIVWREESNGVPVSVCSESCPSGTRKAVQKGRPVCCYDCIPCPPGEISNRTDSIACLKCPFAQWSNTRGDACIPKEVEFLSYDEIMGILLALFSLVGVFFTIVTMLIFYTYRSTPIVRANNSELSFLLLFSLTLCFLCSLTFIGRPTEWSCMLRHTAFGITFVLCISCVLGKTIVVIMALKATLPGSNVMKWFGPVQQRLTVLAFTLIQVLICVLWLTVSPPFPFMNLNHYQDKIILECNLGSAVGFWAVLGYIGLLAVICFVLAFLARKLPDNFNEAKLITFSMLIFCAVWISFIPAYVSSPGKFIVAVEIFAILGSSYGLLFCIFLPKCYIILLRPEFNTKKLKTRNAFVKATPTTWNKTLLYKTLSEVYRLKG</sequence>
<keyword evidence="8 12" id="KW-0472">Membrane</keyword>
<dbReference type="Proteomes" id="UP001059041">
    <property type="component" value="Linkage Group LG12"/>
</dbReference>
<dbReference type="GO" id="GO:0004930">
    <property type="term" value="F:G protein-coupled receptor activity"/>
    <property type="evidence" value="ECO:0007669"/>
    <property type="project" value="UniProtKB-KW"/>
</dbReference>
<keyword evidence="7" id="KW-0297">G-protein coupled receptor</keyword>
<evidence type="ECO:0000256" key="3">
    <source>
        <dbReference type="ARBA" id="ARBA00022475"/>
    </source>
</evidence>
<keyword evidence="11" id="KW-0807">Transducer</keyword>
<dbReference type="PANTHER" id="PTHR24061">
    <property type="entry name" value="CALCIUM-SENSING RECEPTOR-RELATED"/>
    <property type="match status" value="1"/>
</dbReference>
<evidence type="ECO:0000256" key="2">
    <source>
        <dbReference type="ARBA" id="ARBA00007242"/>
    </source>
</evidence>
<gene>
    <name evidence="14" type="ORF">IRJ41_004292</name>
</gene>
<keyword evidence="3" id="KW-1003">Cell membrane</keyword>
<dbReference type="InterPro" id="IPR038550">
    <property type="entry name" value="GPCR_3_9-Cys_sf"/>
</dbReference>
<evidence type="ECO:0000256" key="10">
    <source>
        <dbReference type="ARBA" id="ARBA00023180"/>
    </source>
</evidence>
<dbReference type="PRINTS" id="PR01535">
    <property type="entry name" value="VOMERONASL2R"/>
</dbReference>
<dbReference type="PROSITE" id="PS50259">
    <property type="entry name" value="G_PROTEIN_RECEP_F3_4"/>
    <property type="match status" value="1"/>
</dbReference>
<dbReference type="GO" id="GO:0005886">
    <property type="term" value="C:plasma membrane"/>
    <property type="evidence" value="ECO:0007669"/>
    <property type="project" value="UniProtKB-SubCell"/>
</dbReference>
<dbReference type="Gene3D" id="3.40.50.2300">
    <property type="match status" value="2"/>
</dbReference>
<feature type="transmembrane region" description="Helical" evidence="12">
    <location>
        <begin position="642"/>
        <end position="661"/>
    </location>
</feature>
<comment type="subcellular location">
    <subcellularLocation>
        <location evidence="1">Cell membrane</location>
        <topology evidence="1">Multi-pass membrane protein</topology>
    </subcellularLocation>
</comment>
<feature type="transmembrane region" description="Helical" evidence="12">
    <location>
        <begin position="722"/>
        <end position="742"/>
    </location>
</feature>
<evidence type="ECO:0000256" key="9">
    <source>
        <dbReference type="ARBA" id="ARBA00023170"/>
    </source>
</evidence>
<organism evidence="14 15">
    <name type="scientific">Triplophysa rosa</name>
    <name type="common">Cave loach</name>
    <dbReference type="NCBI Taxonomy" id="992332"/>
    <lineage>
        <taxon>Eukaryota</taxon>
        <taxon>Metazoa</taxon>
        <taxon>Chordata</taxon>
        <taxon>Craniata</taxon>
        <taxon>Vertebrata</taxon>
        <taxon>Euteleostomi</taxon>
        <taxon>Actinopterygii</taxon>
        <taxon>Neopterygii</taxon>
        <taxon>Teleostei</taxon>
        <taxon>Ostariophysi</taxon>
        <taxon>Cypriniformes</taxon>
        <taxon>Nemacheilidae</taxon>
        <taxon>Triplophysa</taxon>
    </lineage>
</organism>
<proteinExistence type="inferred from homology"/>
<dbReference type="InterPro" id="IPR028082">
    <property type="entry name" value="Peripla_BP_I"/>
</dbReference>
<feature type="transmembrane region" description="Helical" evidence="12">
    <location>
        <begin position="689"/>
        <end position="710"/>
    </location>
</feature>
<dbReference type="PRINTS" id="PR00248">
    <property type="entry name" value="GPCRMGR"/>
</dbReference>
<evidence type="ECO:0000256" key="8">
    <source>
        <dbReference type="ARBA" id="ARBA00023136"/>
    </source>
</evidence>
<dbReference type="InterPro" id="IPR004073">
    <property type="entry name" value="GPCR_3_vmron_rcpt_2"/>
</dbReference>
<feature type="transmembrane region" description="Helical" evidence="12">
    <location>
        <begin position="527"/>
        <end position="553"/>
    </location>
</feature>
<dbReference type="FunFam" id="3.40.50.2300:FF:000016">
    <property type="entry name" value="Taste 1 receptor member 2"/>
    <property type="match status" value="1"/>
</dbReference>
<keyword evidence="4 12" id="KW-0812">Transmembrane</keyword>